<dbReference type="GO" id="GO:0061630">
    <property type="term" value="F:ubiquitin protein ligase activity"/>
    <property type="evidence" value="ECO:0000318"/>
    <property type="project" value="GO_Central"/>
</dbReference>
<sequence>MSSEDGRRLCITGMSLVDPSCVRGDRVVNVWAEVVGQEQEKRAIGTLSSKDPVVVSVVPPVVLAGEFVLRHDLAVPAAVRLNVRVLAPPEPSSSSSGDVEELEAVLVLGVDDVEAVVVQQDEDDDDDEVDQGVEYEPMSEDDAAERYDSDNGEDDDVGGVLGARDSRKRLVAAAAPAWSVVPDGEYLGPPRFAVVGNTAGFMRVAAAEAPIGVGDQESKEILVLYRYTRFSGTRSGRRREVEAYRRTKLHRLRFAVPPAAGDLARSLAWAGSSLGPLIYPGLFRQQLADLWTSLLLATPAANAVPPGVGRLQVIVDVGILRLEDYTVERMAHMRGELVSQVLEPWPVHYYHVDMELRLPEPVPGNRRRIAADDEEEEEECCICFELLESGVAAWPGCGHVFHGACVGKTLERSEMCPLCRHRLSDQSSSLKSD</sequence>
<name>A0A1B6PFV6_SORBI</name>
<dbReference type="InterPro" id="IPR013083">
    <property type="entry name" value="Znf_RING/FYVE/PHD"/>
</dbReference>
<dbReference type="eggNOG" id="ENOG502TN7N">
    <property type="taxonomic scope" value="Eukaryota"/>
</dbReference>
<dbReference type="PANTHER" id="PTHR12109">
    <property type="entry name" value="RING FINGER PROTEIN 141-RELATED"/>
    <property type="match status" value="1"/>
</dbReference>
<dbReference type="Pfam" id="PF13639">
    <property type="entry name" value="zf-RING_2"/>
    <property type="match status" value="1"/>
</dbReference>
<feature type="region of interest" description="Disordered" evidence="2">
    <location>
        <begin position="119"/>
        <end position="160"/>
    </location>
</feature>
<dbReference type="InParanoid" id="A0A1B6PFV6"/>
<dbReference type="GO" id="GO:0008270">
    <property type="term" value="F:zinc ion binding"/>
    <property type="evidence" value="ECO:0007669"/>
    <property type="project" value="UniProtKB-KW"/>
</dbReference>
<keyword evidence="1" id="KW-0863">Zinc-finger</keyword>
<reference evidence="4 5" key="1">
    <citation type="journal article" date="2009" name="Nature">
        <title>The Sorghum bicolor genome and the diversification of grasses.</title>
        <authorList>
            <person name="Paterson A.H."/>
            <person name="Bowers J.E."/>
            <person name="Bruggmann R."/>
            <person name="Dubchak I."/>
            <person name="Grimwood J."/>
            <person name="Gundlach H."/>
            <person name="Haberer G."/>
            <person name="Hellsten U."/>
            <person name="Mitros T."/>
            <person name="Poliakov A."/>
            <person name="Schmutz J."/>
            <person name="Spannagl M."/>
            <person name="Tang H."/>
            <person name="Wang X."/>
            <person name="Wicker T."/>
            <person name="Bharti A.K."/>
            <person name="Chapman J."/>
            <person name="Feltus F.A."/>
            <person name="Gowik U."/>
            <person name="Grigoriev I.V."/>
            <person name="Lyons E."/>
            <person name="Maher C.A."/>
            <person name="Martis M."/>
            <person name="Narechania A."/>
            <person name="Otillar R.P."/>
            <person name="Penning B.W."/>
            <person name="Salamov A.A."/>
            <person name="Wang Y."/>
            <person name="Zhang L."/>
            <person name="Carpita N.C."/>
            <person name="Freeling M."/>
            <person name="Gingle A.R."/>
            <person name="Hash C.T."/>
            <person name="Keller B."/>
            <person name="Klein P."/>
            <person name="Kresovich S."/>
            <person name="McCann M.C."/>
            <person name="Ming R."/>
            <person name="Peterson D.G."/>
            <person name="Mehboob-ur-Rahman"/>
            <person name="Ware D."/>
            <person name="Westhoff P."/>
            <person name="Mayer K.F."/>
            <person name="Messing J."/>
            <person name="Rokhsar D.S."/>
        </authorList>
    </citation>
    <scope>NUCLEOTIDE SEQUENCE [LARGE SCALE GENOMIC DNA]</scope>
    <source>
        <strain evidence="5">cv. BTx623</strain>
    </source>
</reference>
<evidence type="ECO:0000259" key="3">
    <source>
        <dbReference type="PROSITE" id="PS50089"/>
    </source>
</evidence>
<dbReference type="PROSITE" id="PS50089">
    <property type="entry name" value="ZF_RING_2"/>
    <property type="match status" value="1"/>
</dbReference>
<protein>
    <recommendedName>
        <fullName evidence="3">RING-type domain-containing protein</fullName>
    </recommendedName>
</protein>
<dbReference type="GO" id="GO:0006511">
    <property type="term" value="P:ubiquitin-dependent protein catabolic process"/>
    <property type="evidence" value="ECO:0000318"/>
    <property type="project" value="GO_Central"/>
</dbReference>
<keyword evidence="1" id="KW-0862">Zinc</keyword>
<dbReference type="EMBL" id="CM000766">
    <property type="protein sequence ID" value="KXG24566.1"/>
    <property type="molecule type" value="Genomic_DNA"/>
</dbReference>
<dbReference type="InterPro" id="IPR001841">
    <property type="entry name" value="Znf_RING"/>
</dbReference>
<evidence type="ECO:0000256" key="1">
    <source>
        <dbReference type="PROSITE-ProRule" id="PRU00175"/>
    </source>
</evidence>
<feature type="compositionally biased region" description="Acidic residues" evidence="2">
    <location>
        <begin position="120"/>
        <end position="143"/>
    </location>
</feature>
<keyword evidence="5" id="KW-1185">Reference proteome</keyword>
<dbReference type="OMA" id="HVDMELR"/>
<keyword evidence="1" id="KW-0479">Metal-binding</keyword>
<dbReference type="InterPro" id="IPR047126">
    <property type="entry name" value="RNF141-like"/>
</dbReference>
<proteinExistence type="predicted"/>
<dbReference type="Proteomes" id="UP000000768">
    <property type="component" value="Chromosome 7"/>
</dbReference>
<accession>A0A1B6PFV6</accession>
<organism evidence="4 5">
    <name type="scientific">Sorghum bicolor</name>
    <name type="common">Sorghum</name>
    <name type="synonym">Sorghum vulgare</name>
    <dbReference type="NCBI Taxonomy" id="4558"/>
    <lineage>
        <taxon>Eukaryota</taxon>
        <taxon>Viridiplantae</taxon>
        <taxon>Streptophyta</taxon>
        <taxon>Embryophyta</taxon>
        <taxon>Tracheophyta</taxon>
        <taxon>Spermatophyta</taxon>
        <taxon>Magnoliopsida</taxon>
        <taxon>Liliopsida</taxon>
        <taxon>Poales</taxon>
        <taxon>Poaceae</taxon>
        <taxon>PACMAD clade</taxon>
        <taxon>Panicoideae</taxon>
        <taxon>Andropogonodae</taxon>
        <taxon>Andropogoneae</taxon>
        <taxon>Sorghinae</taxon>
        <taxon>Sorghum</taxon>
    </lineage>
</organism>
<evidence type="ECO:0000256" key="2">
    <source>
        <dbReference type="SAM" id="MobiDB-lite"/>
    </source>
</evidence>
<dbReference type="SMART" id="SM00184">
    <property type="entry name" value="RING"/>
    <property type="match status" value="1"/>
</dbReference>
<reference evidence="5" key="2">
    <citation type="journal article" date="2018" name="Plant J.">
        <title>The Sorghum bicolor reference genome: improved assembly, gene annotations, a transcriptome atlas, and signatures of genome organization.</title>
        <authorList>
            <person name="McCormick R.F."/>
            <person name="Truong S.K."/>
            <person name="Sreedasyam A."/>
            <person name="Jenkins J."/>
            <person name="Shu S."/>
            <person name="Sims D."/>
            <person name="Kennedy M."/>
            <person name="Amirebrahimi M."/>
            <person name="Weers B.D."/>
            <person name="McKinley B."/>
            <person name="Mattison A."/>
            <person name="Morishige D.T."/>
            <person name="Grimwood J."/>
            <person name="Schmutz J."/>
            <person name="Mullet J.E."/>
        </authorList>
    </citation>
    <scope>NUCLEOTIDE SEQUENCE [LARGE SCALE GENOMIC DNA]</scope>
    <source>
        <strain evidence="5">cv. BTx623</strain>
    </source>
</reference>
<dbReference type="SUPFAM" id="SSF57850">
    <property type="entry name" value="RING/U-box"/>
    <property type="match status" value="1"/>
</dbReference>
<dbReference type="Gene3D" id="3.30.40.10">
    <property type="entry name" value="Zinc/RING finger domain, C3HC4 (zinc finger)"/>
    <property type="match status" value="1"/>
</dbReference>
<dbReference type="AlphaFoldDB" id="A0A1B6PFV6"/>
<feature type="domain" description="RING-type" evidence="3">
    <location>
        <begin position="380"/>
        <end position="420"/>
    </location>
</feature>
<dbReference type="Gramene" id="KXG24566">
    <property type="protein sequence ID" value="KXG24566"/>
    <property type="gene ID" value="SORBI_3007G059800"/>
</dbReference>
<evidence type="ECO:0000313" key="4">
    <source>
        <dbReference type="EMBL" id="KXG24566.1"/>
    </source>
</evidence>
<dbReference type="FunCoup" id="A0A1B6PFV6">
    <property type="interactions" value="821"/>
</dbReference>
<dbReference type="GO" id="GO:0016020">
    <property type="term" value="C:membrane"/>
    <property type="evidence" value="ECO:0000318"/>
    <property type="project" value="GO_Central"/>
</dbReference>
<evidence type="ECO:0000313" key="5">
    <source>
        <dbReference type="Proteomes" id="UP000000768"/>
    </source>
</evidence>
<gene>
    <name evidence="4" type="ORF">SORBI_3007G059800</name>
</gene>
<dbReference type="STRING" id="4558.A0A1B6PFV6"/>